<comment type="catalytic activity">
    <reaction evidence="12">
        <text>tRNA(Ala) + L-alanine + ATP = L-alanyl-tRNA(Ala) + AMP + diphosphate</text>
        <dbReference type="Rhea" id="RHEA:12540"/>
        <dbReference type="Rhea" id="RHEA-COMP:9657"/>
        <dbReference type="Rhea" id="RHEA-COMP:9923"/>
        <dbReference type="ChEBI" id="CHEBI:30616"/>
        <dbReference type="ChEBI" id="CHEBI:33019"/>
        <dbReference type="ChEBI" id="CHEBI:57972"/>
        <dbReference type="ChEBI" id="CHEBI:78442"/>
        <dbReference type="ChEBI" id="CHEBI:78497"/>
        <dbReference type="ChEBI" id="CHEBI:456215"/>
        <dbReference type="EC" id="6.1.1.7"/>
    </reaction>
</comment>
<keyword evidence="6 12" id="KW-0547">Nucleotide-binding</keyword>
<dbReference type="SMART" id="SM00863">
    <property type="entry name" value="tRNA_SAD"/>
    <property type="match status" value="1"/>
</dbReference>
<dbReference type="InterPro" id="IPR022429">
    <property type="entry name" value="Ala-tRNA_lgiase_arc"/>
</dbReference>
<keyword evidence="11 12" id="KW-0030">Aminoacyl-tRNA synthetase</keyword>
<sequence length="919" mass="104178">MQVDPREYQLEFFREEGFTRRKCSIGGEYFWTLNPEQEHCNDAPCVEYHFWSIPKKTSNLSVAEARRKFIRFFERNGHEVIEPRPVVARWREDLYLTIASIVVFQPHVTSGLVPPPANPLVIVQPSIRLEDIDYVGLTLGRHLTSFEMGGHHAFNYPNKHVYWKEETVRLAFEFFTEELGVPPEHVTFKESWWEGGGNAGPSFEVTIGGLELATLVFMQYRIVNGVYEPIPLRVVDTGYGIERIAWFTQKVPTAFHAIYGSLLDEFHRLLGVEPAPRNLLWAAARDAGRLDPEDPASIKSFYERAARDAGLDPREAEEILQRVAAVYALLDHSKTIALMLADGIVPSNTGEGYLARLVIRRAIRLTKKLGSGISLVELVEKQARFWGSDYYPQMLENIDYILKVTKLEEERYKRSLDRGLREVNRLLRRKRSLALDDLILLYDSHGLPPDMVAEAAAKLGVKVDIPHNFYAIVAQRHGASGGIARRVEHPSLPKDIVEWLSGFPETERLFHKDPYLREFSAKILGIKGVYLVLDRTAFYPTGGGQLHDTGVVVLCGKEYRVKRVEKVGDVIVHVLDREPDKSCSEAKGRIDWERRYRLMRHHTGVHVVLGAARRVLGNHVWQAGAEKTPEKARLDITHYETLSAEEIQKIEELANLAILERIPVETRIMDRNDAEKLYGFRLYQGGVPLTPKLRVVRIGDWDVEACFGTHVANTAEIGSVKITKVEKLQDGVIRLELVAGSEVAHYASTLEKRINSIARIVGGGSADIEKRVEKLVRDYNSARQNLSRLAKYVVKQVIETLRKEPLVIEGLRVYVIREELPLRELYQEIARQISKEDPESITIALVPVEQGIVVEIGAGSKASRRINLREVAKQLNSRGFRGGGKPTHINMLAPSTSIEEVFEVVLSTLRSFLEEGIEK</sequence>
<feature type="binding site" evidence="12">
    <location>
        <position position="710"/>
    </location>
    <ligand>
        <name>Zn(2+)</name>
        <dbReference type="ChEBI" id="CHEBI:29105"/>
    </ligand>
</feature>
<dbReference type="NCBIfam" id="TIGR03683">
    <property type="entry name" value="A-tRNA_syn_arch"/>
    <property type="match status" value="1"/>
</dbReference>
<evidence type="ECO:0000313" key="14">
    <source>
        <dbReference type="EMBL" id="HIQ24079.1"/>
    </source>
</evidence>
<dbReference type="InterPro" id="IPR045864">
    <property type="entry name" value="aa-tRNA-synth_II/BPL/LPL"/>
</dbReference>
<dbReference type="EMBL" id="DQVR01000076">
    <property type="protein sequence ID" value="HIQ24079.1"/>
    <property type="molecule type" value="Genomic_DNA"/>
</dbReference>
<keyword evidence="8 12" id="KW-0067">ATP-binding</keyword>
<evidence type="ECO:0000256" key="9">
    <source>
        <dbReference type="ARBA" id="ARBA00022884"/>
    </source>
</evidence>
<dbReference type="Pfam" id="PF07973">
    <property type="entry name" value="tRNA_SAD"/>
    <property type="match status" value="1"/>
</dbReference>
<feature type="domain" description="Alanyl-transfer RNA synthetases family profile" evidence="13">
    <location>
        <begin position="60"/>
        <end position="749"/>
    </location>
</feature>
<dbReference type="InterPro" id="IPR012947">
    <property type="entry name" value="tRNA_SAD"/>
</dbReference>
<dbReference type="GO" id="GO:0006419">
    <property type="term" value="P:alanyl-tRNA aminoacylation"/>
    <property type="evidence" value="ECO:0007669"/>
    <property type="project" value="UniProtKB-UniRule"/>
</dbReference>
<evidence type="ECO:0000256" key="1">
    <source>
        <dbReference type="ARBA" id="ARBA00008226"/>
    </source>
</evidence>
<keyword evidence="10 12" id="KW-0648">Protein biosynthesis</keyword>
<comment type="cofactor">
    <cofactor evidence="12">
        <name>Zn(2+)</name>
        <dbReference type="ChEBI" id="CHEBI:29105"/>
    </cofactor>
    <text evidence="12">Binds 1 zinc ion per subunit.</text>
</comment>
<dbReference type="InterPro" id="IPR050058">
    <property type="entry name" value="Ala-tRNA_ligase"/>
</dbReference>
<dbReference type="FunFam" id="3.30.980.10:FF:000004">
    <property type="entry name" value="Alanine--tRNA ligase, cytoplasmic"/>
    <property type="match status" value="1"/>
</dbReference>
<evidence type="ECO:0000256" key="12">
    <source>
        <dbReference type="HAMAP-Rule" id="MF_00036"/>
    </source>
</evidence>
<dbReference type="GO" id="GO:0008270">
    <property type="term" value="F:zinc ion binding"/>
    <property type="evidence" value="ECO:0007669"/>
    <property type="project" value="UniProtKB-UniRule"/>
</dbReference>
<evidence type="ECO:0000256" key="2">
    <source>
        <dbReference type="ARBA" id="ARBA00022490"/>
    </source>
</evidence>
<gene>
    <name evidence="12" type="primary">alaS</name>
    <name evidence="14" type="ORF">EYH50_03425</name>
</gene>
<dbReference type="EC" id="6.1.1.7" evidence="12"/>
<dbReference type="GO" id="GO:0005524">
    <property type="term" value="F:ATP binding"/>
    <property type="evidence" value="ECO:0007669"/>
    <property type="project" value="UniProtKB-UniRule"/>
</dbReference>
<protein>
    <recommendedName>
        <fullName evidence="12">Alanine--tRNA ligase</fullName>
        <ecNumber evidence="12">6.1.1.7</ecNumber>
    </recommendedName>
    <alternativeName>
        <fullName evidence="12">Alanyl-tRNA synthetase</fullName>
        <shortName evidence="12">AlaRS</shortName>
    </alternativeName>
</protein>
<keyword evidence="5 12" id="KW-0479">Metal-binding</keyword>
<comment type="function">
    <text evidence="12">Catalyzes the attachment of alanine to tRNA(Ala) in a two-step reaction: alanine is first activated by ATP to form Ala-AMP and then transferred to the acceptor end of tRNA(Ala). Also edits incorrectly charged Ser-tRNA(Ala) and Gly-tRNA(Ala) via its editing domain.</text>
</comment>
<dbReference type="AlphaFoldDB" id="A0A832ZUK9"/>
<evidence type="ECO:0000256" key="6">
    <source>
        <dbReference type="ARBA" id="ARBA00022741"/>
    </source>
</evidence>
<evidence type="ECO:0000256" key="5">
    <source>
        <dbReference type="ARBA" id="ARBA00022723"/>
    </source>
</evidence>
<dbReference type="HAMAP" id="MF_00036_A">
    <property type="entry name" value="Ala_tRNA_synth_A"/>
    <property type="match status" value="1"/>
</dbReference>
<dbReference type="NCBIfam" id="TIGR00344">
    <property type="entry name" value="alaS"/>
    <property type="match status" value="1"/>
</dbReference>
<evidence type="ECO:0000256" key="3">
    <source>
        <dbReference type="ARBA" id="ARBA00022555"/>
    </source>
</evidence>
<dbReference type="PROSITE" id="PS50860">
    <property type="entry name" value="AA_TRNA_LIGASE_II_ALA"/>
    <property type="match status" value="1"/>
</dbReference>
<dbReference type="InterPro" id="IPR002318">
    <property type="entry name" value="Ala-tRNA-lgiase_IIc"/>
</dbReference>
<keyword evidence="2 12" id="KW-0963">Cytoplasm</keyword>
<dbReference type="CDD" id="cd00673">
    <property type="entry name" value="AlaRS_core"/>
    <property type="match status" value="1"/>
</dbReference>
<dbReference type="InterPro" id="IPR018163">
    <property type="entry name" value="Thr/Ala-tRNA-synth_IIc_edit"/>
</dbReference>
<dbReference type="InterPro" id="IPR009000">
    <property type="entry name" value="Transl_B-barrel_sf"/>
</dbReference>
<dbReference type="SUPFAM" id="SSF101353">
    <property type="entry name" value="Putative anticodon-binding domain of alanyl-tRNA synthetase (AlaRS)"/>
    <property type="match status" value="1"/>
</dbReference>
<dbReference type="GO" id="GO:0002161">
    <property type="term" value="F:aminoacyl-tRNA deacylase activity"/>
    <property type="evidence" value="ECO:0007669"/>
    <property type="project" value="UniProtKB-ARBA"/>
</dbReference>
<evidence type="ECO:0000256" key="8">
    <source>
        <dbReference type="ARBA" id="ARBA00022840"/>
    </source>
</evidence>
<dbReference type="InterPro" id="IPR018164">
    <property type="entry name" value="Ala-tRNA-synth_IIc_N"/>
</dbReference>
<evidence type="ECO:0000256" key="4">
    <source>
        <dbReference type="ARBA" id="ARBA00022598"/>
    </source>
</evidence>
<dbReference type="PRINTS" id="PR00980">
    <property type="entry name" value="TRNASYNTHALA"/>
</dbReference>
<dbReference type="InterPro" id="IPR018162">
    <property type="entry name" value="Ala-tRNA-ligase_IIc_anticod-bd"/>
</dbReference>
<dbReference type="Gene3D" id="3.30.930.10">
    <property type="entry name" value="Bira Bifunctional Protein, Domain 2"/>
    <property type="match status" value="1"/>
</dbReference>
<dbReference type="GO" id="GO:0004813">
    <property type="term" value="F:alanine-tRNA ligase activity"/>
    <property type="evidence" value="ECO:0007669"/>
    <property type="project" value="UniProtKB-UniRule"/>
</dbReference>
<proteinExistence type="inferred from homology"/>
<name>A0A832ZUK9_9CREN</name>
<dbReference type="InterPro" id="IPR018165">
    <property type="entry name" value="Ala-tRNA-synth_IIc_core"/>
</dbReference>
<dbReference type="GO" id="GO:0000049">
    <property type="term" value="F:tRNA binding"/>
    <property type="evidence" value="ECO:0007669"/>
    <property type="project" value="UniProtKB-KW"/>
</dbReference>
<comment type="domain">
    <text evidence="12">Consists of three domains; the N-terminal catalytic domain, the editing domain and the C-terminal C-Ala domain. The editing domain removes incorrectly charged amino acids, while the C-Ala domain, along with tRNA(Ala), serves as a bridge to cooperatively bring together the editing and aminoacylation centers thus stimulating deacylation of misacylated tRNAs.</text>
</comment>
<dbReference type="Gene3D" id="3.30.980.10">
    <property type="entry name" value="Threonyl-trna Synthetase, Chain A, domain 2"/>
    <property type="match status" value="1"/>
</dbReference>
<dbReference type="SUPFAM" id="SSF55186">
    <property type="entry name" value="ThrRS/AlaRS common domain"/>
    <property type="match status" value="1"/>
</dbReference>
<accession>A0A832ZUK9</accession>
<dbReference type="GO" id="GO:0005737">
    <property type="term" value="C:cytoplasm"/>
    <property type="evidence" value="ECO:0007669"/>
    <property type="project" value="UniProtKB-SubCell"/>
</dbReference>
<keyword evidence="7 12" id="KW-0862">Zinc</keyword>
<comment type="caution">
    <text evidence="14">The sequence shown here is derived from an EMBL/GenBank/DDBJ whole genome shotgun (WGS) entry which is preliminary data.</text>
</comment>
<dbReference type="Proteomes" id="UP000600071">
    <property type="component" value="Unassembled WGS sequence"/>
</dbReference>
<reference evidence="14" key="1">
    <citation type="journal article" date="2020" name="ISME J.">
        <title>Gammaproteobacteria mediating utilization of methyl-, sulfur- and petroleum organic compounds in deep ocean hydrothermal plumes.</title>
        <authorList>
            <person name="Zhou Z."/>
            <person name="Liu Y."/>
            <person name="Pan J."/>
            <person name="Cron B.R."/>
            <person name="Toner B.M."/>
            <person name="Anantharaman K."/>
            <person name="Breier J.A."/>
            <person name="Dick G.J."/>
            <person name="Li M."/>
        </authorList>
    </citation>
    <scope>NUCLEOTIDE SEQUENCE</scope>
    <source>
        <strain evidence="14">SZUA-1523</strain>
    </source>
</reference>
<comment type="similarity">
    <text evidence="1 12">Belongs to the class-II aminoacyl-tRNA synthetase family.</text>
</comment>
<dbReference type="FunFam" id="3.30.54.20:FF:000004">
    <property type="entry name" value="Alanine--tRNA ligase"/>
    <property type="match status" value="1"/>
</dbReference>
<feature type="binding site" evidence="12">
    <location>
        <position position="706"/>
    </location>
    <ligand>
        <name>Zn(2+)</name>
        <dbReference type="ChEBI" id="CHEBI:29105"/>
    </ligand>
</feature>
<dbReference type="SUPFAM" id="SSF55681">
    <property type="entry name" value="Class II aaRS and biotin synthetases"/>
    <property type="match status" value="1"/>
</dbReference>
<dbReference type="PANTHER" id="PTHR11777">
    <property type="entry name" value="ALANYL-TRNA SYNTHETASE"/>
    <property type="match status" value="1"/>
</dbReference>
<dbReference type="PANTHER" id="PTHR11777:SF9">
    <property type="entry name" value="ALANINE--TRNA LIGASE, CYTOPLASMIC"/>
    <property type="match status" value="1"/>
</dbReference>
<evidence type="ECO:0000313" key="15">
    <source>
        <dbReference type="Proteomes" id="UP000600071"/>
    </source>
</evidence>
<keyword evidence="3 12" id="KW-0820">tRNA-binding</keyword>
<feature type="binding site" evidence="12">
    <location>
        <position position="602"/>
    </location>
    <ligand>
        <name>Zn(2+)</name>
        <dbReference type="ChEBI" id="CHEBI:29105"/>
    </ligand>
</feature>
<dbReference type="SUPFAM" id="SSF50447">
    <property type="entry name" value="Translation proteins"/>
    <property type="match status" value="1"/>
</dbReference>
<keyword evidence="9 12" id="KW-0694">RNA-binding</keyword>
<dbReference type="Pfam" id="PF01411">
    <property type="entry name" value="tRNA-synt_2c"/>
    <property type="match status" value="1"/>
</dbReference>
<evidence type="ECO:0000259" key="13">
    <source>
        <dbReference type="PROSITE" id="PS50860"/>
    </source>
</evidence>
<evidence type="ECO:0000256" key="10">
    <source>
        <dbReference type="ARBA" id="ARBA00022917"/>
    </source>
</evidence>
<evidence type="ECO:0000256" key="7">
    <source>
        <dbReference type="ARBA" id="ARBA00022833"/>
    </source>
</evidence>
<keyword evidence="4 12" id="KW-0436">Ligase</keyword>
<comment type="subcellular location">
    <subcellularLocation>
        <location evidence="12">Cytoplasm</location>
    </subcellularLocation>
</comment>
<evidence type="ECO:0000256" key="11">
    <source>
        <dbReference type="ARBA" id="ARBA00023146"/>
    </source>
</evidence>
<feature type="binding site" evidence="12">
    <location>
        <position position="606"/>
    </location>
    <ligand>
        <name>Zn(2+)</name>
        <dbReference type="ChEBI" id="CHEBI:29105"/>
    </ligand>
</feature>
<dbReference type="Gene3D" id="2.40.30.130">
    <property type="match status" value="1"/>
</dbReference>
<organism evidence="14 15">
    <name type="scientific">Pyrodictium delaneyi</name>
    <dbReference type="NCBI Taxonomy" id="1273541"/>
    <lineage>
        <taxon>Archaea</taxon>
        <taxon>Thermoproteota</taxon>
        <taxon>Thermoprotei</taxon>
        <taxon>Desulfurococcales</taxon>
        <taxon>Pyrodictiaceae</taxon>
        <taxon>Pyrodictium</taxon>
    </lineage>
</organism>